<name>A0A1A7ZS99_NOTFU</name>
<proteinExistence type="predicted"/>
<accession>A0A1A7ZS99</accession>
<organism evidence="1">
    <name type="scientific">Nothobranchius furzeri</name>
    <name type="common">Turquoise killifish</name>
    <dbReference type="NCBI Taxonomy" id="105023"/>
    <lineage>
        <taxon>Eukaryota</taxon>
        <taxon>Metazoa</taxon>
        <taxon>Chordata</taxon>
        <taxon>Craniata</taxon>
        <taxon>Vertebrata</taxon>
        <taxon>Euteleostomi</taxon>
        <taxon>Actinopterygii</taxon>
        <taxon>Neopterygii</taxon>
        <taxon>Teleostei</taxon>
        <taxon>Neoteleostei</taxon>
        <taxon>Acanthomorphata</taxon>
        <taxon>Ovalentaria</taxon>
        <taxon>Atherinomorphae</taxon>
        <taxon>Cyprinodontiformes</taxon>
        <taxon>Nothobranchiidae</taxon>
        <taxon>Nothobranchius</taxon>
    </lineage>
</organism>
<evidence type="ECO:0000313" key="1">
    <source>
        <dbReference type="EMBL" id="SBP45308.1"/>
    </source>
</evidence>
<feature type="non-terminal residue" evidence="1">
    <location>
        <position position="1"/>
    </location>
</feature>
<dbReference type="AlphaFoldDB" id="A0A1A7ZS99"/>
<sequence>KSIVACVYSSRKWKKECRSKKRVFQQWSLKIKLSES</sequence>
<protein>
    <submittedName>
        <fullName evidence="1">BEN domain containing 5</fullName>
    </submittedName>
</protein>
<reference evidence="1" key="2">
    <citation type="submission" date="2016-06" db="EMBL/GenBank/DDBJ databases">
        <title>The genome of a short-lived fish provides insights into sex chromosome evolution and the genetic control of aging.</title>
        <authorList>
            <person name="Reichwald K."/>
            <person name="Felder M."/>
            <person name="Petzold A."/>
            <person name="Koch P."/>
            <person name="Groth M."/>
            <person name="Platzer M."/>
        </authorList>
    </citation>
    <scope>NUCLEOTIDE SEQUENCE</scope>
    <source>
        <tissue evidence="1">Brain</tissue>
    </source>
</reference>
<reference evidence="1" key="1">
    <citation type="submission" date="2016-05" db="EMBL/GenBank/DDBJ databases">
        <authorList>
            <person name="Lavstsen T."/>
            <person name="Jespersen J.S."/>
        </authorList>
    </citation>
    <scope>NUCLEOTIDE SEQUENCE</scope>
    <source>
        <tissue evidence="1">Brain</tissue>
    </source>
</reference>
<gene>
    <name evidence="1" type="primary">BEND5</name>
</gene>
<dbReference type="EMBL" id="HADY01006823">
    <property type="protein sequence ID" value="SBP45308.1"/>
    <property type="molecule type" value="Transcribed_RNA"/>
</dbReference>